<keyword evidence="1" id="KW-1133">Transmembrane helix</keyword>
<evidence type="ECO:0000313" key="3">
    <source>
        <dbReference type="Proteomes" id="UP001238603"/>
    </source>
</evidence>
<reference evidence="2 3" key="1">
    <citation type="submission" date="2023-06" db="EMBL/GenBank/DDBJ databases">
        <title>Pelomonas sp. APW6 16S ribosomal RNA gene genome sequencing and assembly.</title>
        <authorList>
            <person name="Woo H."/>
        </authorList>
    </citation>
    <scope>NUCLEOTIDE SEQUENCE [LARGE SCALE GENOMIC DNA]</scope>
    <source>
        <strain evidence="2 3">APW6</strain>
    </source>
</reference>
<feature type="transmembrane region" description="Helical" evidence="1">
    <location>
        <begin position="54"/>
        <end position="77"/>
    </location>
</feature>
<keyword evidence="1" id="KW-0812">Transmembrane</keyword>
<dbReference type="EMBL" id="JASVDS010000005">
    <property type="protein sequence ID" value="MDL5033852.1"/>
    <property type="molecule type" value="Genomic_DNA"/>
</dbReference>
<protein>
    <submittedName>
        <fullName evidence="2">Uncharacterized protein</fullName>
    </submittedName>
</protein>
<feature type="transmembrane region" description="Helical" evidence="1">
    <location>
        <begin position="20"/>
        <end position="42"/>
    </location>
</feature>
<accession>A0ABT7LNL8</accession>
<keyword evidence="1" id="KW-0472">Membrane</keyword>
<keyword evidence="3" id="KW-1185">Reference proteome</keyword>
<dbReference type="Proteomes" id="UP001238603">
    <property type="component" value="Unassembled WGS sequence"/>
</dbReference>
<gene>
    <name evidence="2" type="ORF">QRD43_18220</name>
</gene>
<dbReference type="RefSeq" id="WP_285983926.1">
    <property type="nucleotide sequence ID" value="NZ_JASVDS010000005.1"/>
</dbReference>
<name>A0ABT7LNL8_9BURK</name>
<evidence type="ECO:0000313" key="2">
    <source>
        <dbReference type="EMBL" id="MDL5033852.1"/>
    </source>
</evidence>
<comment type="caution">
    <text evidence="2">The sequence shown here is derived from an EMBL/GenBank/DDBJ whole genome shotgun (WGS) entry which is preliminary data.</text>
</comment>
<organism evidence="2 3">
    <name type="scientific">Roseateles subflavus</name>
    <dbReference type="NCBI Taxonomy" id="3053353"/>
    <lineage>
        <taxon>Bacteria</taxon>
        <taxon>Pseudomonadati</taxon>
        <taxon>Pseudomonadota</taxon>
        <taxon>Betaproteobacteria</taxon>
        <taxon>Burkholderiales</taxon>
        <taxon>Sphaerotilaceae</taxon>
        <taxon>Roseateles</taxon>
    </lineage>
</organism>
<proteinExistence type="predicted"/>
<evidence type="ECO:0000256" key="1">
    <source>
        <dbReference type="SAM" id="Phobius"/>
    </source>
</evidence>
<sequence>MSEPAPARPLRGLWHSLGPWGRTIAWCLAAELIAVLVMSVGVRWLLAGDLGQSLLLGLAVSIGTLGPVSLWLGPALLARERRAQRRHPFASV</sequence>